<evidence type="ECO:0000259" key="4">
    <source>
        <dbReference type="Pfam" id="PF00717"/>
    </source>
</evidence>
<evidence type="ECO:0000313" key="5">
    <source>
        <dbReference type="EMBL" id="TNM65845.1"/>
    </source>
</evidence>
<dbReference type="OrthoDB" id="528805at2"/>
<dbReference type="PANTHER" id="PTHR40661">
    <property type="match status" value="1"/>
</dbReference>
<evidence type="ECO:0000256" key="2">
    <source>
        <dbReference type="ARBA" id="ARBA00023125"/>
    </source>
</evidence>
<proteinExistence type="predicted"/>
<dbReference type="EMBL" id="VDMN01000001">
    <property type="protein sequence ID" value="TNM65845.1"/>
    <property type="molecule type" value="Genomic_DNA"/>
</dbReference>
<keyword evidence="1" id="KW-0805">Transcription regulation</keyword>
<accession>A0A5C4XQS3</accession>
<dbReference type="Pfam" id="PF00717">
    <property type="entry name" value="Peptidase_S24"/>
    <property type="match status" value="1"/>
</dbReference>
<keyword evidence="2" id="KW-0238">DNA-binding</keyword>
<evidence type="ECO:0000313" key="6">
    <source>
        <dbReference type="Proteomes" id="UP000311605"/>
    </source>
</evidence>
<evidence type="ECO:0000256" key="3">
    <source>
        <dbReference type="ARBA" id="ARBA00023163"/>
    </source>
</evidence>
<sequence>MKIPLQGDVAAKIEAKLAKFSRGWAKLELDPLRRATSFKVLVLCEMLGGRTKAAEAAQLSDNTLDNYRHGIKDPTYATLGLMAEKAGIASCYLGGDWSFEADSVRIDLSGQAGAMRLPMPPGLMDNPSQPYIHGYDEIRPSSVAAATVIEDYWARLGLEPDAVSTFLAEGDSMVPTIADQSPVFVDTGDRDLVDGGIYALRIESSVFIRRVQRLIGGGLQLLADNNAAYPPQRIDETASAGLDIIGRVRSVAVAC</sequence>
<dbReference type="RefSeq" id="WP_139674414.1">
    <property type="nucleotide sequence ID" value="NZ_VDMN01000001.1"/>
</dbReference>
<dbReference type="PANTHER" id="PTHR40661:SF3">
    <property type="entry name" value="FELS-1 PROPHAGE TRANSCRIPTIONAL REGULATOR"/>
    <property type="match status" value="1"/>
</dbReference>
<keyword evidence="3" id="KW-0804">Transcription</keyword>
<name>A0A5C4XQS3_9HYPH</name>
<dbReference type="SUPFAM" id="SSF51306">
    <property type="entry name" value="LexA/Signal peptidase"/>
    <property type="match status" value="1"/>
</dbReference>
<gene>
    <name evidence="5" type="ORF">FHP24_06320</name>
</gene>
<dbReference type="InterPro" id="IPR036286">
    <property type="entry name" value="LexA/Signal_pep-like_sf"/>
</dbReference>
<dbReference type="InterPro" id="IPR039418">
    <property type="entry name" value="LexA-like"/>
</dbReference>
<keyword evidence="6" id="KW-1185">Reference proteome</keyword>
<protein>
    <submittedName>
        <fullName evidence="5">S24 family peptidase</fullName>
    </submittedName>
</protein>
<dbReference type="Gene3D" id="2.10.109.10">
    <property type="entry name" value="Umud Fragment, subunit A"/>
    <property type="match status" value="1"/>
</dbReference>
<dbReference type="InterPro" id="IPR015927">
    <property type="entry name" value="Peptidase_S24_S26A/B/C"/>
</dbReference>
<dbReference type="CDD" id="cd06529">
    <property type="entry name" value="S24_LexA-like"/>
    <property type="match status" value="1"/>
</dbReference>
<feature type="domain" description="Peptidase S24/S26A/S26B/S26C" evidence="4">
    <location>
        <begin position="159"/>
        <end position="248"/>
    </location>
</feature>
<evidence type="ECO:0000256" key="1">
    <source>
        <dbReference type="ARBA" id="ARBA00023015"/>
    </source>
</evidence>
<dbReference type="Proteomes" id="UP000311605">
    <property type="component" value="Unassembled WGS sequence"/>
</dbReference>
<reference evidence="5 6" key="1">
    <citation type="submission" date="2019-06" db="EMBL/GenBank/DDBJ databases">
        <title>The draft genome of Rhizobium smilacinae PTYR-5.</title>
        <authorList>
            <person name="Liu L."/>
            <person name="Li L."/>
            <person name="Zhang X."/>
        </authorList>
    </citation>
    <scope>NUCLEOTIDE SEQUENCE [LARGE SCALE GENOMIC DNA]</scope>
    <source>
        <strain evidence="5 6">PTYR-5</strain>
    </source>
</reference>
<organism evidence="5 6">
    <name type="scientific">Aliirhizobium smilacinae</name>
    <dbReference type="NCBI Taxonomy" id="1395944"/>
    <lineage>
        <taxon>Bacteria</taxon>
        <taxon>Pseudomonadati</taxon>
        <taxon>Pseudomonadota</taxon>
        <taxon>Alphaproteobacteria</taxon>
        <taxon>Hyphomicrobiales</taxon>
        <taxon>Rhizobiaceae</taxon>
        <taxon>Aliirhizobium</taxon>
    </lineage>
</organism>
<comment type="caution">
    <text evidence="5">The sequence shown here is derived from an EMBL/GenBank/DDBJ whole genome shotgun (WGS) entry which is preliminary data.</text>
</comment>
<dbReference type="GO" id="GO:0003677">
    <property type="term" value="F:DNA binding"/>
    <property type="evidence" value="ECO:0007669"/>
    <property type="project" value="UniProtKB-KW"/>
</dbReference>
<dbReference type="AlphaFoldDB" id="A0A5C4XQS3"/>